<dbReference type="EC" id="1.1.1.267" evidence="9"/>
<organism evidence="13 14">
    <name type="scientific">Vulcanimicrobium alpinum</name>
    <dbReference type="NCBI Taxonomy" id="3016050"/>
    <lineage>
        <taxon>Bacteria</taxon>
        <taxon>Bacillati</taxon>
        <taxon>Vulcanimicrobiota</taxon>
        <taxon>Vulcanimicrobiia</taxon>
        <taxon>Vulcanimicrobiales</taxon>
        <taxon>Vulcanimicrobiaceae</taxon>
        <taxon>Vulcanimicrobium</taxon>
    </lineage>
</organism>
<feature type="binding site" evidence="9">
    <location>
        <position position="163"/>
    </location>
    <ligand>
        <name>1-deoxy-D-xylulose 5-phosphate</name>
        <dbReference type="ChEBI" id="CHEBI:57792"/>
    </ligand>
</feature>
<feature type="binding site" evidence="9">
    <location>
        <position position="38"/>
    </location>
    <ligand>
        <name>NADPH</name>
        <dbReference type="ChEBI" id="CHEBI:57783"/>
    </ligand>
</feature>
<keyword evidence="14" id="KW-1185">Reference proteome</keyword>
<feature type="binding site" evidence="9">
    <location>
        <position position="36"/>
    </location>
    <ligand>
        <name>NADPH</name>
        <dbReference type="ChEBI" id="CHEBI:57783"/>
    </ligand>
</feature>
<keyword evidence="5 9" id="KW-0560">Oxidoreductase</keyword>
<dbReference type="Gene3D" id="3.40.50.720">
    <property type="entry name" value="NAD(P)-binding Rossmann-like Domain"/>
    <property type="match status" value="1"/>
</dbReference>
<feature type="binding site" evidence="9">
    <location>
        <position position="137"/>
    </location>
    <ligand>
        <name>1-deoxy-D-xylulose 5-phosphate</name>
        <dbReference type="ChEBI" id="CHEBI:57792"/>
    </ligand>
</feature>
<feature type="domain" description="1-deoxy-D-xylulose 5-phosphate reductoisomerase N-terminal" evidence="10">
    <location>
        <begin position="4"/>
        <end position="144"/>
    </location>
</feature>
<feature type="binding site" evidence="9">
    <location>
        <position position="233"/>
    </location>
    <ligand>
        <name>Mn(2+)</name>
        <dbReference type="ChEBI" id="CHEBI:29035"/>
    </ligand>
</feature>
<dbReference type="InterPro" id="IPR013644">
    <property type="entry name" value="DXP_reductoisomerase_C"/>
</dbReference>
<dbReference type="GO" id="GO:0070402">
    <property type="term" value="F:NADPH binding"/>
    <property type="evidence" value="ECO:0007669"/>
    <property type="project" value="InterPro"/>
</dbReference>
<dbReference type="HAMAP" id="MF_00183">
    <property type="entry name" value="DXP_reductoisom"/>
    <property type="match status" value="1"/>
</dbReference>
<name>A0AAN1XX90_UNVUL</name>
<feature type="binding site" evidence="9">
    <location>
        <position position="217"/>
    </location>
    <ligand>
        <name>NADPH</name>
        <dbReference type="ChEBI" id="CHEBI:57783"/>
    </ligand>
</feature>
<protein>
    <recommendedName>
        <fullName evidence="9">1-deoxy-D-xylulose 5-phosphate reductoisomerase</fullName>
        <shortName evidence="9">DXP reductoisomerase</shortName>
        <ecNumber evidence="9">1.1.1.267</ecNumber>
    </recommendedName>
    <alternativeName>
        <fullName evidence="9">1-deoxyxylulose-5-phosphate reductoisomerase</fullName>
    </alternativeName>
    <alternativeName>
        <fullName evidence="9">2-C-methyl-D-erythritol 4-phosphate synthase</fullName>
    </alternativeName>
</protein>
<feature type="binding site" evidence="9">
    <location>
        <position position="136"/>
    </location>
    <ligand>
        <name>NADPH</name>
        <dbReference type="ChEBI" id="CHEBI:57783"/>
    </ligand>
</feature>
<evidence type="ECO:0000313" key="13">
    <source>
        <dbReference type="EMBL" id="BDE06276.1"/>
    </source>
</evidence>
<dbReference type="InterPro" id="IPR026877">
    <property type="entry name" value="DXPR_C"/>
</dbReference>
<comment type="cofactor">
    <cofactor evidence="9">
        <name>Mg(2+)</name>
        <dbReference type="ChEBI" id="CHEBI:18420"/>
    </cofactor>
    <cofactor evidence="9">
        <name>Mn(2+)</name>
        <dbReference type="ChEBI" id="CHEBI:29035"/>
    </cofactor>
</comment>
<evidence type="ECO:0000259" key="11">
    <source>
        <dbReference type="Pfam" id="PF08436"/>
    </source>
</evidence>
<dbReference type="AlphaFoldDB" id="A0AAN1XX90"/>
<feature type="binding site" evidence="9">
    <location>
        <position position="188"/>
    </location>
    <ligand>
        <name>1-deoxy-D-xylulose 5-phosphate</name>
        <dbReference type="ChEBI" id="CHEBI:57792"/>
    </ligand>
</feature>
<dbReference type="SUPFAM" id="SSF55347">
    <property type="entry name" value="Glyceraldehyde-3-phosphate dehydrogenase-like, C-terminal domain"/>
    <property type="match status" value="1"/>
</dbReference>
<dbReference type="FunFam" id="3.40.50.720:FF:000045">
    <property type="entry name" value="1-deoxy-D-xylulose 5-phosphate reductoisomerase"/>
    <property type="match status" value="1"/>
</dbReference>
<feature type="binding site" evidence="9">
    <location>
        <position position="162"/>
    </location>
    <ligand>
        <name>Mn(2+)</name>
        <dbReference type="ChEBI" id="CHEBI:29035"/>
    </ligand>
</feature>
<dbReference type="PIRSF" id="PIRSF006205">
    <property type="entry name" value="Dxp_reductismrs"/>
    <property type="match status" value="1"/>
</dbReference>
<evidence type="ECO:0000256" key="4">
    <source>
        <dbReference type="ARBA" id="ARBA00022857"/>
    </source>
</evidence>
<dbReference type="Gene3D" id="1.10.1740.10">
    <property type="match status" value="1"/>
</dbReference>
<feature type="binding site" evidence="9">
    <location>
        <position position="211"/>
    </location>
    <ligand>
        <name>1-deoxy-D-xylulose 5-phosphate</name>
        <dbReference type="ChEBI" id="CHEBI:57792"/>
    </ligand>
</feature>
<dbReference type="InterPro" id="IPR013512">
    <property type="entry name" value="DXP_reductoisomerase_N"/>
</dbReference>
<dbReference type="PANTHER" id="PTHR30525:SF0">
    <property type="entry name" value="1-DEOXY-D-XYLULOSE 5-PHOSPHATE REDUCTOISOMERASE, CHLOROPLASTIC"/>
    <property type="match status" value="1"/>
</dbReference>
<dbReference type="GO" id="GO:0051484">
    <property type="term" value="P:isopentenyl diphosphate biosynthetic process, methylerythritol 4-phosphate pathway involved in terpenoid biosynthetic process"/>
    <property type="evidence" value="ECO:0007669"/>
    <property type="project" value="UniProtKB-ARBA"/>
</dbReference>
<feature type="binding site" evidence="9">
    <location>
        <position position="233"/>
    </location>
    <ligand>
        <name>1-deoxy-D-xylulose 5-phosphate</name>
        <dbReference type="ChEBI" id="CHEBI:57792"/>
    </ligand>
</feature>
<comment type="pathway">
    <text evidence="1 9">Isoprenoid biosynthesis; isopentenyl diphosphate biosynthesis via DXP pathway; isopentenyl diphosphate from 1-deoxy-D-xylulose 5-phosphate: step 1/6.</text>
</comment>
<feature type="domain" description="1-deoxy-D-xylulose 5-phosphate reductoisomerase C-terminal" evidence="11">
    <location>
        <begin position="158"/>
        <end position="241"/>
    </location>
</feature>
<dbReference type="InterPro" id="IPR036291">
    <property type="entry name" value="NAD(P)-bd_dom_sf"/>
</dbReference>
<evidence type="ECO:0000256" key="7">
    <source>
        <dbReference type="ARBA" id="ARBA00023229"/>
    </source>
</evidence>
<dbReference type="EMBL" id="AP025523">
    <property type="protein sequence ID" value="BDE06276.1"/>
    <property type="molecule type" value="Genomic_DNA"/>
</dbReference>
<evidence type="ECO:0000256" key="3">
    <source>
        <dbReference type="ARBA" id="ARBA00022723"/>
    </source>
</evidence>
<dbReference type="InterPro" id="IPR003821">
    <property type="entry name" value="DXP_reductoisomerase"/>
</dbReference>
<feature type="binding site" evidence="9">
    <location>
        <position position="10"/>
    </location>
    <ligand>
        <name>NADPH</name>
        <dbReference type="ChEBI" id="CHEBI:57783"/>
    </ligand>
</feature>
<evidence type="ECO:0000256" key="2">
    <source>
        <dbReference type="ARBA" id="ARBA00006825"/>
    </source>
</evidence>
<feature type="binding site" evidence="9">
    <location>
        <position position="37"/>
    </location>
    <ligand>
        <name>NADPH</name>
        <dbReference type="ChEBI" id="CHEBI:57783"/>
    </ligand>
</feature>
<comment type="function">
    <text evidence="9">Catalyzes the NADPH-dependent rearrangement and reduction of 1-deoxy-D-xylulose-5-phosphate (DXP) to 2-C-methyl-D-erythritol 4-phosphate (MEP).</text>
</comment>
<dbReference type="Proteomes" id="UP001317532">
    <property type="component" value="Chromosome"/>
</dbReference>
<dbReference type="SUPFAM" id="SSF51735">
    <property type="entry name" value="NAD(P)-binding Rossmann-fold domains"/>
    <property type="match status" value="1"/>
</dbReference>
<dbReference type="PANTHER" id="PTHR30525">
    <property type="entry name" value="1-DEOXY-D-XYLULOSE 5-PHOSPHATE REDUCTOISOMERASE"/>
    <property type="match status" value="1"/>
</dbReference>
<sequence>MKRVAILGSTGSIGRQALDVIARHPERFEVVGLAAGRNVELLADQIARFRPRVVSAGDSAGATELAVRLDAAGLRIHGSLFGKDRDVERIAHGADGLHAVACESGAEIVLAATDGAVAFDAVFAAVDRGIDIALANKELIVAAGELLVEHARRSGANLLPVDSEHSAIFQCLAGAPRDRVAAIVLTASGGPFWERRREEMADATVADALAHPTWQMGVKNTIDSATLMNKGLEVIEASKLFGLPGGQVHVLVHRTSVAHGFVVFTDGNVVGQLASPDMRLPIGYALAYPDRLTDRRFTDPLAAVGGETGAAATTLSFQRPDLERFPCLRLAYDALALGGTAPAVVSAANEVAVNAFVAGDLRFGHIAACIETTLNRVGSTKLSLEAVRDADRAARDAASTFVAERTEGTSKRA</sequence>
<keyword evidence="7 9" id="KW-0414">Isoprene biosynthesis</keyword>
<feature type="binding site" evidence="9">
    <location>
        <position position="164"/>
    </location>
    <ligand>
        <name>1-deoxy-D-xylulose 5-phosphate</name>
        <dbReference type="ChEBI" id="CHEBI:57792"/>
    </ligand>
</feature>
<keyword evidence="4 9" id="KW-0521">NADP</keyword>
<evidence type="ECO:0000259" key="12">
    <source>
        <dbReference type="Pfam" id="PF13288"/>
    </source>
</evidence>
<evidence type="ECO:0000256" key="9">
    <source>
        <dbReference type="HAMAP-Rule" id="MF_00183"/>
    </source>
</evidence>
<feature type="domain" description="DXP reductoisomerase C-terminal" evidence="12">
    <location>
        <begin position="273"/>
        <end position="396"/>
    </location>
</feature>
<dbReference type="Pfam" id="PF08436">
    <property type="entry name" value="DXP_redisom_C"/>
    <property type="match status" value="1"/>
</dbReference>
<evidence type="ECO:0000256" key="1">
    <source>
        <dbReference type="ARBA" id="ARBA00005094"/>
    </source>
</evidence>
<proteinExistence type="inferred from homology"/>
<dbReference type="NCBIfam" id="TIGR00243">
    <property type="entry name" value="Dxr"/>
    <property type="match status" value="1"/>
</dbReference>
<reference evidence="13 14" key="1">
    <citation type="journal article" date="2022" name="ISME Commun">
        <title>Vulcanimicrobium alpinus gen. nov. sp. nov., the first cultivated representative of the candidate phylum 'Eremiobacterota', is a metabolically versatile aerobic anoxygenic phototroph.</title>
        <authorList>
            <person name="Yabe S."/>
            <person name="Muto K."/>
            <person name="Abe K."/>
            <person name="Yokota A."/>
            <person name="Staudigel H."/>
            <person name="Tebo B.M."/>
        </authorList>
    </citation>
    <scope>NUCLEOTIDE SEQUENCE [LARGE SCALE GENOMIC DNA]</scope>
    <source>
        <strain evidence="13 14">WC8-2</strain>
    </source>
</reference>
<dbReference type="Pfam" id="PF02670">
    <property type="entry name" value="DXP_reductoisom"/>
    <property type="match status" value="1"/>
</dbReference>
<dbReference type="GO" id="GO:0030604">
    <property type="term" value="F:1-deoxy-D-xylulose-5-phosphate reductoisomerase activity"/>
    <property type="evidence" value="ECO:0007669"/>
    <property type="project" value="UniProtKB-UniRule"/>
</dbReference>
<comment type="catalytic activity">
    <reaction evidence="8">
        <text>2-C-methyl-D-erythritol 4-phosphate + NADP(+) = 1-deoxy-D-xylulose 5-phosphate + NADPH + H(+)</text>
        <dbReference type="Rhea" id="RHEA:13717"/>
        <dbReference type="ChEBI" id="CHEBI:15378"/>
        <dbReference type="ChEBI" id="CHEBI:57783"/>
        <dbReference type="ChEBI" id="CHEBI:57792"/>
        <dbReference type="ChEBI" id="CHEBI:58262"/>
        <dbReference type="ChEBI" id="CHEBI:58349"/>
        <dbReference type="EC" id="1.1.1.267"/>
    </reaction>
    <physiologicalReaction direction="right-to-left" evidence="8">
        <dbReference type="Rhea" id="RHEA:13719"/>
    </physiologicalReaction>
</comment>
<feature type="binding site" evidence="9">
    <location>
        <position position="164"/>
    </location>
    <ligand>
        <name>Mn(2+)</name>
        <dbReference type="ChEBI" id="CHEBI:29035"/>
    </ligand>
</feature>
<feature type="binding site" evidence="9">
    <location>
        <position position="11"/>
    </location>
    <ligand>
        <name>NADPH</name>
        <dbReference type="ChEBI" id="CHEBI:57783"/>
    </ligand>
</feature>
<evidence type="ECO:0000256" key="5">
    <source>
        <dbReference type="ARBA" id="ARBA00023002"/>
    </source>
</evidence>
<feature type="binding site" evidence="9">
    <location>
        <position position="224"/>
    </location>
    <ligand>
        <name>1-deoxy-D-xylulose 5-phosphate</name>
        <dbReference type="ChEBI" id="CHEBI:57792"/>
    </ligand>
</feature>
<evidence type="ECO:0000313" key="14">
    <source>
        <dbReference type="Proteomes" id="UP001317532"/>
    </source>
</evidence>
<dbReference type="SUPFAM" id="SSF69055">
    <property type="entry name" value="1-deoxy-D-xylulose-5-phosphate reductoisomerase, C-terminal domain"/>
    <property type="match status" value="1"/>
</dbReference>
<keyword evidence="3 9" id="KW-0479">Metal-binding</keyword>
<dbReference type="Pfam" id="PF13288">
    <property type="entry name" value="DXPR_C"/>
    <property type="match status" value="1"/>
</dbReference>
<evidence type="ECO:0000259" key="10">
    <source>
        <dbReference type="Pfam" id="PF02670"/>
    </source>
</evidence>
<feature type="binding site" evidence="9">
    <location>
        <position position="229"/>
    </location>
    <ligand>
        <name>1-deoxy-D-xylulose 5-phosphate</name>
        <dbReference type="ChEBI" id="CHEBI:57792"/>
    </ligand>
</feature>
<gene>
    <name evidence="9 13" type="primary">dxr</name>
    <name evidence="13" type="ORF">WPS_15520</name>
</gene>
<dbReference type="GO" id="GO:0030145">
    <property type="term" value="F:manganese ion binding"/>
    <property type="evidence" value="ECO:0007669"/>
    <property type="project" value="TreeGrafter"/>
</dbReference>
<keyword evidence="9" id="KW-0460">Magnesium</keyword>
<comment type="similarity">
    <text evidence="2 9">Belongs to the DXR family.</text>
</comment>
<evidence type="ECO:0000256" key="6">
    <source>
        <dbReference type="ARBA" id="ARBA00023211"/>
    </source>
</evidence>
<feature type="binding site" evidence="9">
    <location>
        <position position="13"/>
    </location>
    <ligand>
        <name>NADPH</name>
        <dbReference type="ChEBI" id="CHEBI:57783"/>
    </ligand>
</feature>
<evidence type="ECO:0000256" key="8">
    <source>
        <dbReference type="ARBA" id="ARBA00048543"/>
    </source>
</evidence>
<feature type="binding site" evidence="9">
    <location>
        <position position="138"/>
    </location>
    <ligand>
        <name>NADPH</name>
        <dbReference type="ChEBI" id="CHEBI:57783"/>
    </ligand>
</feature>
<keyword evidence="6 9" id="KW-0464">Manganese</keyword>
<accession>A0AAN1XX90</accession>
<feature type="binding site" evidence="9">
    <location>
        <position position="230"/>
    </location>
    <ligand>
        <name>1-deoxy-D-xylulose 5-phosphate</name>
        <dbReference type="ChEBI" id="CHEBI:57792"/>
    </ligand>
</feature>
<dbReference type="InterPro" id="IPR036169">
    <property type="entry name" value="DXPR_C_sf"/>
</dbReference>
<feature type="binding site" evidence="9">
    <location>
        <position position="12"/>
    </location>
    <ligand>
        <name>NADPH</name>
        <dbReference type="ChEBI" id="CHEBI:57783"/>
    </ligand>
</feature>
<dbReference type="KEGG" id="vab:WPS_15520"/>